<feature type="signal peptide" evidence="4">
    <location>
        <begin position="1"/>
        <end position="26"/>
    </location>
</feature>
<protein>
    <submittedName>
        <fullName evidence="5">Extracellular solute-binding protein</fullName>
    </submittedName>
</protein>
<proteinExistence type="inferred from homology"/>
<dbReference type="PANTHER" id="PTHR30061">
    <property type="entry name" value="MALTOSE-BINDING PERIPLASMIC PROTEIN"/>
    <property type="match status" value="1"/>
</dbReference>
<accession>A0ABT6TIC1</accession>
<dbReference type="SUPFAM" id="SSF53850">
    <property type="entry name" value="Periplasmic binding protein-like II"/>
    <property type="match status" value="1"/>
</dbReference>
<dbReference type="EMBL" id="JAGRPV010000001">
    <property type="protein sequence ID" value="MDI4646577.1"/>
    <property type="molecule type" value="Genomic_DNA"/>
</dbReference>
<sequence length="435" mass="47228">MTRRKYVVVLMLLMLAVLLTSPWASAPEPDLAPDAVPEGQEAIEEEPVFAEQHAELNVKIIQDEETFRLLERQSAVFERSHPDIRVSLERIDPGNSGDLPNGWREAEKIADVALVPSLWVKRMAVSGLLLPADSAFEGDALSEQFEAVAAPLKWNGYIWGVPHHIDPYVVVWNRARLSAATRQDGSALTLPLGPEDWATLGTEMANEGSRPWLAIDERDSAALLTWLGAATGIRPDLLLGDGNGQWGAGPAATMLDTLRGTVGLRAPDSGAPFWEAMASGQYAAAVTRLSVAQAGIASLGADAAAGLSIDRSGWDKAYAFEGGASFVIAAGTQGESAAKTWIAAMTEAQRQLDNYDAAGYLPVYRSLYAERRNLPDLAGRGAQQFPNWAPQVGPEWPLLMTKVGLYWTDWRQGRLALTDWPPRWSGLLADLELHD</sequence>
<keyword evidence="6" id="KW-1185">Reference proteome</keyword>
<comment type="caution">
    <text evidence="5">The sequence shown here is derived from an EMBL/GenBank/DDBJ whole genome shotgun (WGS) entry which is preliminary data.</text>
</comment>
<dbReference type="PANTHER" id="PTHR30061:SF50">
    <property type="entry name" value="MALTOSE_MALTODEXTRIN-BINDING PERIPLASMIC PROTEIN"/>
    <property type="match status" value="1"/>
</dbReference>
<evidence type="ECO:0000256" key="2">
    <source>
        <dbReference type="ARBA" id="ARBA00022448"/>
    </source>
</evidence>
<evidence type="ECO:0000256" key="3">
    <source>
        <dbReference type="ARBA" id="ARBA00022729"/>
    </source>
</evidence>
<dbReference type="Proteomes" id="UP001161691">
    <property type="component" value="Unassembled WGS sequence"/>
</dbReference>
<evidence type="ECO:0000256" key="1">
    <source>
        <dbReference type="ARBA" id="ARBA00008520"/>
    </source>
</evidence>
<dbReference type="RefSeq" id="WP_282909414.1">
    <property type="nucleotide sequence ID" value="NZ_JAGRPV010000001.1"/>
</dbReference>
<comment type="similarity">
    <text evidence="1">Belongs to the bacterial solute-binding protein 1 family.</text>
</comment>
<organism evidence="5 6">
    <name type="scientific">Cohnella hashimotonis</name>
    <dbReference type="NCBI Taxonomy" id="2826895"/>
    <lineage>
        <taxon>Bacteria</taxon>
        <taxon>Bacillati</taxon>
        <taxon>Bacillota</taxon>
        <taxon>Bacilli</taxon>
        <taxon>Bacillales</taxon>
        <taxon>Paenibacillaceae</taxon>
        <taxon>Cohnella</taxon>
    </lineage>
</organism>
<evidence type="ECO:0000313" key="6">
    <source>
        <dbReference type="Proteomes" id="UP001161691"/>
    </source>
</evidence>
<dbReference type="InterPro" id="IPR006059">
    <property type="entry name" value="SBP"/>
</dbReference>
<keyword evidence="2" id="KW-0813">Transport</keyword>
<evidence type="ECO:0000256" key="4">
    <source>
        <dbReference type="SAM" id="SignalP"/>
    </source>
</evidence>
<name>A0ABT6TIC1_9BACL</name>
<dbReference type="Pfam" id="PF13416">
    <property type="entry name" value="SBP_bac_8"/>
    <property type="match status" value="1"/>
</dbReference>
<dbReference type="Gene3D" id="3.40.190.10">
    <property type="entry name" value="Periplasmic binding protein-like II"/>
    <property type="match status" value="1"/>
</dbReference>
<reference evidence="5" key="1">
    <citation type="submission" date="2023-04" db="EMBL/GenBank/DDBJ databases">
        <title>Comparative genomic analysis of Cohnella hashimotonis sp. nov., isolated from the International Space Station.</title>
        <authorList>
            <person name="Venkateswaran K."/>
            <person name="Simpson A."/>
        </authorList>
    </citation>
    <scope>NUCLEOTIDE SEQUENCE</scope>
    <source>
        <strain evidence="5">F6_2S_P_1</strain>
    </source>
</reference>
<keyword evidence="3 4" id="KW-0732">Signal</keyword>
<evidence type="ECO:0000313" key="5">
    <source>
        <dbReference type="EMBL" id="MDI4646577.1"/>
    </source>
</evidence>
<gene>
    <name evidence="5" type="ORF">KB449_16490</name>
</gene>
<feature type="chain" id="PRO_5046076468" evidence="4">
    <location>
        <begin position="27"/>
        <end position="435"/>
    </location>
</feature>